<keyword evidence="3" id="KW-1185">Reference proteome</keyword>
<name>A0A392RM60_9FABA</name>
<dbReference type="PANTHER" id="PTHR37984">
    <property type="entry name" value="PROTEIN CBG26694"/>
    <property type="match status" value="1"/>
</dbReference>
<dbReference type="Pfam" id="PF17921">
    <property type="entry name" value="Integrase_H2C2"/>
    <property type="match status" value="1"/>
</dbReference>
<dbReference type="GO" id="GO:0003676">
    <property type="term" value="F:nucleic acid binding"/>
    <property type="evidence" value="ECO:0007669"/>
    <property type="project" value="InterPro"/>
</dbReference>
<sequence length="130" mass="14906">LARKALRAGYYWPTMQEDAKEYVKKCDKCQRHGDMHIAPPNELRTLSSPWPFAWWGMDILGSITPGSAQNKYLIVGVDYFTKWIEAEPLSNISGPSILRLFKRNILAQFGVPQAIVTDNGTQFTDKRFRE</sequence>
<dbReference type="InterPro" id="IPR050951">
    <property type="entry name" value="Retrovirus_Pol_polyprotein"/>
</dbReference>
<feature type="non-terminal residue" evidence="2">
    <location>
        <position position="1"/>
    </location>
</feature>
<dbReference type="AlphaFoldDB" id="A0A392RM60"/>
<evidence type="ECO:0000259" key="1">
    <source>
        <dbReference type="PROSITE" id="PS50994"/>
    </source>
</evidence>
<dbReference type="PANTHER" id="PTHR37984:SF5">
    <property type="entry name" value="PROTEIN NYNRIN-LIKE"/>
    <property type="match status" value="1"/>
</dbReference>
<dbReference type="Proteomes" id="UP000265520">
    <property type="component" value="Unassembled WGS sequence"/>
</dbReference>
<dbReference type="InterPro" id="IPR012337">
    <property type="entry name" value="RNaseH-like_sf"/>
</dbReference>
<evidence type="ECO:0000313" key="3">
    <source>
        <dbReference type="Proteomes" id="UP000265520"/>
    </source>
</evidence>
<dbReference type="PROSITE" id="PS50994">
    <property type="entry name" value="INTEGRASE"/>
    <property type="match status" value="1"/>
</dbReference>
<evidence type="ECO:0000313" key="2">
    <source>
        <dbReference type="EMBL" id="MCI36880.1"/>
    </source>
</evidence>
<protein>
    <submittedName>
        <fullName evidence="2">Gypsy retrotransposon integrase-like protein</fullName>
    </submittedName>
</protein>
<dbReference type="InterPro" id="IPR036397">
    <property type="entry name" value="RNaseH_sf"/>
</dbReference>
<dbReference type="InterPro" id="IPR001584">
    <property type="entry name" value="Integrase_cat-core"/>
</dbReference>
<proteinExistence type="predicted"/>
<dbReference type="Gene3D" id="1.10.340.70">
    <property type="match status" value="1"/>
</dbReference>
<accession>A0A392RM60</accession>
<comment type="caution">
    <text evidence="2">The sequence shown here is derived from an EMBL/GenBank/DDBJ whole genome shotgun (WGS) entry which is preliminary data.</text>
</comment>
<reference evidence="2 3" key="1">
    <citation type="journal article" date="2018" name="Front. Plant Sci.">
        <title>Red Clover (Trifolium pratense) and Zigzag Clover (T. medium) - A Picture of Genomic Similarities and Differences.</title>
        <authorList>
            <person name="Dluhosova J."/>
            <person name="Istvanek J."/>
            <person name="Nedelnik J."/>
            <person name="Repkova J."/>
        </authorList>
    </citation>
    <scope>NUCLEOTIDE SEQUENCE [LARGE SCALE GENOMIC DNA]</scope>
    <source>
        <strain evidence="3">cv. 10/8</strain>
        <tissue evidence="2">Leaf</tissue>
    </source>
</reference>
<feature type="domain" description="Integrase catalytic" evidence="1">
    <location>
        <begin position="45"/>
        <end position="130"/>
    </location>
</feature>
<feature type="non-terminal residue" evidence="2">
    <location>
        <position position="130"/>
    </location>
</feature>
<dbReference type="Pfam" id="PF00665">
    <property type="entry name" value="rve"/>
    <property type="match status" value="1"/>
</dbReference>
<organism evidence="2 3">
    <name type="scientific">Trifolium medium</name>
    <dbReference type="NCBI Taxonomy" id="97028"/>
    <lineage>
        <taxon>Eukaryota</taxon>
        <taxon>Viridiplantae</taxon>
        <taxon>Streptophyta</taxon>
        <taxon>Embryophyta</taxon>
        <taxon>Tracheophyta</taxon>
        <taxon>Spermatophyta</taxon>
        <taxon>Magnoliopsida</taxon>
        <taxon>eudicotyledons</taxon>
        <taxon>Gunneridae</taxon>
        <taxon>Pentapetalae</taxon>
        <taxon>rosids</taxon>
        <taxon>fabids</taxon>
        <taxon>Fabales</taxon>
        <taxon>Fabaceae</taxon>
        <taxon>Papilionoideae</taxon>
        <taxon>50 kb inversion clade</taxon>
        <taxon>NPAAA clade</taxon>
        <taxon>Hologalegina</taxon>
        <taxon>IRL clade</taxon>
        <taxon>Trifolieae</taxon>
        <taxon>Trifolium</taxon>
    </lineage>
</organism>
<dbReference type="InterPro" id="IPR041588">
    <property type="entry name" value="Integrase_H2C2"/>
</dbReference>
<dbReference type="SUPFAM" id="SSF53098">
    <property type="entry name" value="Ribonuclease H-like"/>
    <property type="match status" value="1"/>
</dbReference>
<dbReference type="GO" id="GO:0015074">
    <property type="term" value="P:DNA integration"/>
    <property type="evidence" value="ECO:0007669"/>
    <property type="project" value="InterPro"/>
</dbReference>
<dbReference type="Gene3D" id="3.30.420.10">
    <property type="entry name" value="Ribonuclease H-like superfamily/Ribonuclease H"/>
    <property type="match status" value="1"/>
</dbReference>
<dbReference type="EMBL" id="LXQA010238383">
    <property type="protein sequence ID" value="MCI36880.1"/>
    <property type="molecule type" value="Genomic_DNA"/>
</dbReference>